<accession>A0A5J6MLD5</accession>
<reference evidence="2 3" key="1">
    <citation type="submission" date="2019-08" db="EMBL/GenBank/DDBJ databases">
        <title>Hyperibacter terrae gen. nov., sp. nov. and Hyperibacter viscosus sp. nov., two new members in the family Rhodospirillaceae isolated from the rhizosphere of Hypericum perforatum.</title>
        <authorList>
            <person name="Noviana Z."/>
        </authorList>
    </citation>
    <scope>NUCLEOTIDE SEQUENCE [LARGE SCALE GENOMIC DNA]</scope>
    <source>
        <strain evidence="2 3">R5913</strain>
    </source>
</reference>
<dbReference type="Proteomes" id="UP000326202">
    <property type="component" value="Chromosome"/>
</dbReference>
<sequence>MRFLVLALLFLVTGCSEFPLPSWARSDDTSTSKYVGTNGGTNVAAPADDLGSCQEQANAIIKRDEAIDQDIANQDTNTDLQQGIGDLNKNLSLYNRKNRYDRIVDDCMAARGYDAQNPNAKPVQVEQGGSAATSPATAPAPAPELTPAPSSGINPNLPTYP</sequence>
<proteinExistence type="predicted"/>
<dbReference type="OrthoDB" id="7362696at2"/>
<dbReference type="KEGG" id="htq:FRZ44_36530"/>
<dbReference type="RefSeq" id="WP_151178515.1">
    <property type="nucleotide sequence ID" value="NZ_CP042906.1"/>
</dbReference>
<feature type="region of interest" description="Disordered" evidence="1">
    <location>
        <begin position="113"/>
        <end position="161"/>
    </location>
</feature>
<organism evidence="2 3">
    <name type="scientific">Hypericibacter terrae</name>
    <dbReference type="NCBI Taxonomy" id="2602015"/>
    <lineage>
        <taxon>Bacteria</taxon>
        <taxon>Pseudomonadati</taxon>
        <taxon>Pseudomonadota</taxon>
        <taxon>Alphaproteobacteria</taxon>
        <taxon>Rhodospirillales</taxon>
        <taxon>Dongiaceae</taxon>
        <taxon>Hypericibacter</taxon>
    </lineage>
</organism>
<protein>
    <recommendedName>
        <fullName evidence="4">Lipoprotein</fullName>
    </recommendedName>
</protein>
<dbReference type="EMBL" id="CP042906">
    <property type="protein sequence ID" value="QEX18348.1"/>
    <property type="molecule type" value="Genomic_DNA"/>
</dbReference>
<keyword evidence="3" id="KW-1185">Reference proteome</keyword>
<dbReference type="PROSITE" id="PS51257">
    <property type="entry name" value="PROKAR_LIPOPROTEIN"/>
    <property type="match status" value="1"/>
</dbReference>
<evidence type="ECO:0000313" key="3">
    <source>
        <dbReference type="Proteomes" id="UP000326202"/>
    </source>
</evidence>
<evidence type="ECO:0000313" key="2">
    <source>
        <dbReference type="EMBL" id="QEX18348.1"/>
    </source>
</evidence>
<gene>
    <name evidence="2" type="ORF">FRZ44_36530</name>
</gene>
<dbReference type="AlphaFoldDB" id="A0A5J6MLD5"/>
<evidence type="ECO:0000256" key="1">
    <source>
        <dbReference type="SAM" id="MobiDB-lite"/>
    </source>
</evidence>
<feature type="compositionally biased region" description="Polar residues" evidence="1">
    <location>
        <begin position="152"/>
        <end position="161"/>
    </location>
</feature>
<evidence type="ECO:0008006" key="4">
    <source>
        <dbReference type="Google" id="ProtNLM"/>
    </source>
</evidence>
<name>A0A5J6MLD5_9PROT</name>